<accession>A0A1Y3BKY2</accession>
<dbReference type="Proteomes" id="UP000194236">
    <property type="component" value="Unassembled WGS sequence"/>
</dbReference>
<name>A0A1Y3BKY2_EURMA</name>
<protein>
    <submittedName>
        <fullName evidence="1">Uncharacterized protein</fullName>
    </submittedName>
</protein>
<gene>
    <name evidence="1" type="ORF">BLA29_014914</name>
</gene>
<dbReference type="AlphaFoldDB" id="A0A1Y3BKY2"/>
<sequence>MEREEFYRLKKVQEKKKKIRAQSEKDLKLMRKLGEYHEPQSILDTNDDDQDEILF</sequence>
<evidence type="ECO:0000313" key="2">
    <source>
        <dbReference type="Proteomes" id="UP000194236"/>
    </source>
</evidence>
<evidence type="ECO:0000313" key="1">
    <source>
        <dbReference type="EMBL" id="OTF80568.1"/>
    </source>
</evidence>
<organism evidence="1 2">
    <name type="scientific">Euroglyphus maynei</name>
    <name type="common">Mayne's house dust mite</name>
    <dbReference type="NCBI Taxonomy" id="6958"/>
    <lineage>
        <taxon>Eukaryota</taxon>
        <taxon>Metazoa</taxon>
        <taxon>Ecdysozoa</taxon>
        <taxon>Arthropoda</taxon>
        <taxon>Chelicerata</taxon>
        <taxon>Arachnida</taxon>
        <taxon>Acari</taxon>
        <taxon>Acariformes</taxon>
        <taxon>Sarcoptiformes</taxon>
        <taxon>Astigmata</taxon>
        <taxon>Psoroptidia</taxon>
        <taxon>Analgoidea</taxon>
        <taxon>Pyroglyphidae</taxon>
        <taxon>Pyroglyphinae</taxon>
        <taxon>Euroglyphus</taxon>
    </lineage>
</organism>
<keyword evidence="2" id="KW-1185">Reference proteome</keyword>
<reference evidence="1 2" key="1">
    <citation type="submission" date="2017-03" db="EMBL/GenBank/DDBJ databases">
        <title>Genome Survey of Euroglyphus maynei.</title>
        <authorList>
            <person name="Arlian L.G."/>
            <person name="Morgan M.S."/>
            <person name="Rider S.D."/>
        </authorList>
    </citation>
    <scope>NUCLEOTIDE SEQUENCE [LARGE SCALE GENOMIC DNA]</scope>
    <source>
        <strain evidence="1">Arlian Lab</strain>
        <tissue evidence="1">Whole body</tissue>
    </source>
</reference>
<comment type="caution">
    <text evidence="1">The sequence shown here is derived from an EMBL/GenBank/DDBJ whole genome shotgun (WGS) entry which is preliminary data.</text>
</comment>
<dbReference type="EMBL" id="MUJZ01017667">
    <property type="protein sequence ID" value="OTF80568.1"/>
    <property type="molecule type" value="Genomic_DNA"/>
</dbReference>
<proteinExistence type="predicted"/>